<name>A0AAD7J8G6_9AGAR</name>
<organism evidence="1 2">
    <name type="scientific">Mycena metata</name>
    <dbReference type="NCBI Taxonomy" id="1033252"/>
    <lineage>
        <taxon>Eukaryota</taxon>
        <taxon>Fungi</taxon>
        <taxon>Dikarya</taxon>
        <taxon>Basidiomycota</taxon>
        <taxon>Agaricomycotina</taxon>
        <taxon>Agaricomycetes</taxon>
        <taxon>Agaricomycetidae</taxon>
        <taxon>Agaricales</taxon>
        <taxon>Marasmiineae</taxon>
        <taxon>Mycenaceae</taxon>
        <taxon>Mycena</taxon>
    </lineage>
</organism>
<gene>
    <name evidence="1" type="ORF">B0H16DRAFT_1721178</name>
</gene>
<keyword evidence="2" id="KW-1185">Reference proteome</keyword>
<dbReference type="AlphaFoldDB" id="A0AAD7J8G6"/>
<protein>
    <submittedName>
        <fullName evidence="1">Uncharacterized protein</fullName>
    </submittedName>
</protein>
<evidence type="ECO:0000313" key="1">
    <source>
        <dbReference type="EMBL" id="KAJ7757434.1"/>
    </source>
</evidence>
<dbReference type="EMBL" id="JARKIB010000044">
    <property type="protein sequence ID" value="KAJ7757434.1"/>
    <property type="molecule type" value="Genomic_DNA"/>
</dbReference>
<comment type="caution">
    <text evidence="1">The sequence shown here is derived from an EMBL/GenBank/DDBJ whole genome shotgun (WGS) entry which is preliminary data.</text>
</comment>
<reference evidence="1" key="1">
    <citation type="submission" date="2023-03" db="EMBL/GenBank/DDBJ databases">
        <title>Massive genome expansion in bonnet fungi (Mycena s.s.) driven by repeated elements and novel gene families across ecological guilds.</title>
        <authorList>
            <consortium name="Lawrence Berkeley National Laboratory"/>
            <person name="Harder C.B."/>
            <person name="Miyauchi S."/>
            <person name="Viragh M."/>
            <person name="Kuo A."/>
            <person name="Thoen E."/>
            <person name="Andreopoulos B."/>
            <person name="Lu D."/>
            <person name="Skrede I."/>
            <person name="Drula E."/>
            <person name="Henrissat B."/>
            <person name="Morin E."/>
            <person name="Kohler A."/>
            <person name="Barry K."/>
            <person name="LaButti K."/>
            <person name="Morin E."/>
            <person name="Salamov A."/>
            <person name="Lipzen A."/>
            <person name="Mereny Z."/>
            <person name="Hegedus B."/>
            <person name="Baldrian P."/>
            <person name="Stursova M."/>
            <person name="Weitz H."/>
            <person name="Taylor A."/>
            <person name="Grigoriev I.V."/>
            <person name="Nagy L.G."/>
            <person name="Martin F."/>
            <person name="Kauserud H."/>
        </authorList>
    </citation>
    <scope>NUCLEOTIDE SEQUENCE</scope>
    <source>
        <strain evidence="1">CBHHK182m</strain>
    </source>
</reference>
<sequence length="227" mass="24975">MPRAGNERPRPYINAAGFPVQVPYPEIRRLPQSRRATLDPGSALMPYTDEEPLNIPLNMLMTNLSLPTVSARTLDWLFSGMYPDPESRALATADFMRKAKDIGPADGVIPIIGQKPEQGGALAIKLLTIPGERSPLYIRFYPGGHTRDDTVICFDLATGPQQGMPLPRGYSFFQRTSEGDVDLKGLQEAMGYGKPTGGDSFLIIKDTHVILRRPGPGNRNFTFETSV</sequence>
<evidence type="ECO:0000313" key="2">
    <source>
        <dbReference type="Proteomes" id="UP001215598"/>
    </source>
</evidence>
<dbReference type="Proteomes" id="UP001215598">
    <property type="component" value="Unassembled WGS sequence"/>
</dbReference>
<proteinExistence type="predicted"/>
<accession>A0AAD7J8G6</accession>